<dbReference type="Proteomes" id="UP000663882">
    <property type="component" value="Unassembled WGS sequence"/>
</dbReference>
<gene>
    <name evidence="3" type="ORF">RFH988_LOCUS6924</name>
</gene>
<dbReference type="OrthoDB" id="10585739at2759"/>
<feature type="chain" id="PRO_5032602867" evidence="2">
    <location>
        <begin position="24"/>
        <end position="112"/>
    </location>
</feature>
<feature type="transmembrane region" description="Helical" evidence="1">
    <location>
        <begin position="78"/>
        <end position="108"/>
    </location>
</feature>
<sequence>MSSLSYVFCVLLFLIALFNLSLTQTPECRSCCNGGSCSAAYDKKSGRCCGTALAPWCCAWTDSCVTPTRSCRPSARRWGVLTLGGLIGVIIGSVCGCCLLVTLVVFICKKMC</sequence>
<evidence type="ECO:0000313" key="3">
    <source>
        <dbReference type="EMBL" id="CAF0860139.1"/>
    </source>
</evidence>
<keyword evidence="1" id="KW-0472">Membrane</keyword>
<feature type="signal peptide" evidence="2">
    <location>
        <begin position="1"/>
        <end position="23"/>
    </location>
</feature>
<evidence type="ECO:0000256" key="1">
    <source>
        <dbReference type="SAM" id="Phobius"/>
    </source>
</evidence>
<name>A0A813WUY1_9BILA</name>
<proteinExistence type="predicted"/>
<keyword evidence="1" id="KW-1133">Transmembrane helix</keyword>
<keyword evidence="2" id="KW-0732">Signal</keyword>
<evidence type="ECO:0000256" key="2">
    <source>
        <dbReference type="SAM" id="SignalP"/>
    </source>
</evidence>
<organism evidence="3 4">
    <name type="scientific">Rotaria sordida</name>
    <dbReference type="NCBI Taxonomy" id="392033"/>
    <lineage>
        <taxon>Eukaryota</taxon>
        <taxon>Metazoa</taxon>
        <taxon>Spiralia</taxon>
        <taxon>Gnathifera</taxon>
        <taxon>Rotifera</taxon>
        <taxon>Eurotatoria</taxon>
        <taxon>Bdelloidea</taxon>
        <taxon>Philodinida</taxon>
        <taxon>Philodinidae</taxon>
        <taxon>Rotaria</taxon>
    </lineage>
</organism>
<keyword evidence="1" id="KW-0812">Transmembrane</keyword>
<dbReference type="AlphaFoldDB" id="A0A813WUY1"/>
<evidence type="ECO:0000313" key="4">
    <source>
        <dbReference type="Proteomes" id="UP000663882"/>
    </source>
</evidence>
<comment type="caution">
    <text evidence="3">The sequence shown here is derived from an EMBL/GenBank/DDBJ whole genome shotgun (WGS) entry which is preliminary data.</text>
</comment>
<accession>A0A813WUY1</accession>
<reference evidence="3" key="1">
    <citation type="submission" date="2021-02" db="EMBL/GenBank/DDBJ databases">
        <authorList>
            <person name="Nowell W R."/>
        </authorList>
    </citation>
    <scope>NUCLEOTIDE SEQUENCE</scope>
</reference>
<dbReference type="EMBL" id="CAJNOO010000214">
    <property type="protein sequence ID" value="CAF0860139.1"/>
    <property type="molecule type" value="Genomic_DNA"/>
</dbReference>
<protein>
    <submittedName>
        <fullName evidence="3">Uncharacterized protein</fullName>
    </submittedName>
</protein>